<dbReference type="GO" id="GO:0060296">
    <property type="term" value="P:regulation of cilium beat frequency involved in ciliary motility"/>
    <property type="evidence" value="ECO:0007669"/>
    <property type="project" value="TreeGrafter"/>
</dbReference>
<dbReference type="Gene3D" id="1.20.120.350">
    <property type="entry name" value="Voltage-gated potassium channels. Chain C"/>
    <property type="match status" value="1"/>
</dbReference>
<dbReference type="InterPro" id="IPR005821">
    <property type="entry name" value="Ion_trans_dom"/>
</dbReference>
<reference evidence="7 8" key="1">
    <citation type="submission" date="2016-07" db="EMBL/GenBank/DDBJ databases">
        <title>Pervasive Adenine N6-methylation of Active Genes in Fungi.</title>
        <authorList>
            <consortium name="DOE Joint Genome Institute"/>
            <person name="Mondo S.J."/>
            <person name="Dannebaum R.O."/>
            <person name="Kuo R.C."/>
            <person name="Labutti K."/>
            <person name="Haridas S."/>
            <person name="Kuo A."/>
            <person name="Salamov A."/>
            <person name="Ahrendt S.R."/>
            <person name="Lipzen A."/>
            <person name="Sullivan W."/>
            <person name="Andreopoulos W.B."/>
            <person name="Clum A."/>
            <person name="Lindquist E."/>
            <person name="Daum C."/>
            <person name="Ramamoorthy G.K."/>
            <person name="Gryganskyi A."/>
            <person name="Culley D."/>
            <person name="Magnuson J.K."/>
            <person name="James T.Y."/>
            <person name="O'Malley M.A."/>
            <person name="Stajich J.E."/>
            <person name="Spatafora J.W."/>
            <person name="Visel A."/>
            <person name="Grigoriev I.V."/>
        </authorList>
    </citation>
    <scope>NUCLEOTIDE SEQUENCE [LARGE SCALE GENOMIC DNA]</scope>
    <source>
        <strain evidence="7 8">JEL800</strain>
    </source>
</reference>
<feature type="domain" description="Ion transport" evidence="6">
    <location>
        <begin position="62"/>
        <end position="279"/>
    </location>
</feature>
<organism evidence="7 8">
    <name type="scientific">Rhizoclosmatium globosum</name>
    <dbReference type="NCBI Taxonomy" id="329046"/>
    <lineage>
        <taxon>Eukaryota</taxon>
        <taxon>Fungi</taxon>
        <taxon>Fungi incertae sedis</taxon>
        <taxon>Chytridiomycota</taxon>
        <taxon>Chytridiomycota incertae sedis</taxon>
        <taxon>Chytridiomycetes</taxon>
        <taxon>Chytridiales</taxon>
        <taxon>Chytriomycetaceae</taxon>
        <taxon>Rhizoclosmatium</taxon>
    </lineage>
</organism>
<evidence type="ECO:0000256" key="3">
    <source>
        <dbReference type="ARBA" id="ARBA00022989"/>
    </source>
</evidence>
<evidence type="ECO:0000313" key="7">
    <source>
        <dbReference type="EMBL" id="ORY43798.1"/>
    </source>
</evidence>
<name>A0A1Y2C9T2_9FUNG</name>
<proteinExistence type="predicted"/>
<dbReference type="EMBL" id="MCGO01000024">
    <property type="protein sequence ID" value="ORY43798.1"/>
    <property type="molecule type" value="Genomic_DNA"/>
</dbReference>
<keyword evidence="7" id="KW-0406">Ion transport</keyword>
<feature type="transmembrane region" description="Helical" evidence="5">
    <location>
        <begin position="62"/>
        <end position="81"/>
    </location>
</feature>
<keyword evidence="2 5" id="KW-0812">Transmembrane</keyword>
<dbReference type="Proteomes" id="UP000193642">
    <property type="component" value="Unassembled WGS sequence"/>
</dbReference>
<dbReference type="AlphaFoldDB" id="A0A1Y2C9T2"/>
<feature type="transmembrane region" description="Helical" evidence="5">
    <location>
        <begin position="93"/>
        <end position="116"/>
    </location>
</feature>
<accession>A0A1Y2C9T2</accession>
<keyword evidence="3 5" id="KW-1133">Transmembrane helix</keyword>
<comment type="subcellular location">
    <subcellularLocation>
        <location evidence="1">Membrane</location>
        <topology evidence="1">Multi-pass membrane protein</topology>
    </subcellularLocation>
</comment>
<evidence type="ECO:0000256" key="4">
    <source>
        <dbReference type="ARBA" id="ARBA00023136"/>
    </source>
</evidence>
<evidence type="ECO:0000256" key="5">
    <source>
        <dbReference type="SAM" id="Phobius"/>
    </source>
</evidence>
<evidence type="ECO:0000259" key="6">
    <source>
        <dbReference type="Pfam" id="PF00520"/>
    </source>
</evidence>
<dbReference type="Gene3D" id="1.10.287.70">
    <property type="match status" value="1"/>
</dbReference>
<dbReference type="GO" id="GO:0005227">
    <property type="term" value="F:calcium-activated cation channel activity"/>
    <property type="evidence" value="ECO:0007669"/>
    <property type="project" value="InterPro"/>
</dbReference>
<sequence length="391" mass="44910">MEGSSTTFGKTSQDLSRSSLFATMSAYESDMSMQSTDDEQLLDQVYGGSWIRGRLFEVTQSNYFSSFILLVILLNTVILALETVSSFNHAYSWWISILDSACLGIYMAECALKLFAWRLYYFKSTWNVFDFAIVAISIFTWLTPYYFASLANFNTEIFRVLRLFRAHVAIVANYHHHSFKSIPAMFNIAALSLVSLYILAVFATATYRDVDPRRFGFISTALFRLFQLMTLDKWSNIVNENREKSKTIQYFVVFVIVLETFVFLNLFIAVIVNNLQTARKLINIKRQAKTQRNIGEVGSVDSFEQALRKSKGANVHRESTTIGKMEDELLKEGIVEELLGIENYYSAGLPQRTKELLSGYFMHLSSLEYNLSLYEKQQKILDELVDIAKEK</sequence>
<dbReference type="OrthoDB" id="416585at2759"/>
<evidence type="ECO:0000256" key="1">
    <source>
        <dbReference type="ARBA" id="ARBA00004141"/>
    </source>
</evidence>
<evidence type="ECO:0000256" key="2">
    <source>
        <dbReference type="ARBA" id="ARBA00022692"/>
    </source>
</evidence>
<keyword evidence="7" id="KW-0407">Ion channel</keyword>
<dbReference type="PANTHER" id="PTHR47193">
    <property type="entry name" value="CATION CHANNEL SPERM-ASSOCIATED PROTEIN 1"/>
    <property type="match status" value="1"/>
</dbReference>
<gene>
    <name evidence="7" type="ORF">BCR33DRAFT_850980</name>
</gene>
<dbReference type="Pfam" id="PF00520">
    <property type="entry name" value="Ion_trans"/>
    <property type="match status" value="1"/>
</dbReference>
<feature type="transmembrane region" description="Helical" evidence="5">
    <location>
        <begin position="128"/>
        <end position="148"/>
    </location>
</feature>
<dbReference type="GO" id="GO:0036128">
    <property type="term" value="C:CatSper complex"/>
    <property type="evidence" value="ECO:0007669"/>
    <property type="project" value="InterPro"/>
</dbReference>
<comment type="caution">
    <text evidence="7">The sequence shown here is derived from an EMBL/GenBank/DDBJ whole genome shotgun (WGS) entry which is preliminary data.</text>
</comment>
<keyword evidence="7" id="KW-0813">Transport</keyword>
<feature type="transmembrane region" description="Helical" evidence="5">
    <location>
        <begin position="251"/>
        <end position="272"/>
    </location>
</feature>
<keyword evidence="8" id="KW-1185">Reference proteome</keyword>
<dbReference type="InterPro" id="IPR027359">
    <property type="entry name" value="Volt_channel_dom_sf"/>
</dbReference>
<feature type="transmembrane region" description="Helical" evidence="5">
    <location>
        <begin position="184"/>
        <end position="203"/>
    </location>
</feature>
<keyword evidence="4 5" id="KW-0472">Membrane</keyword>
<dbReference type="SUPFAM" id="SSF81324">
    <property type="entry name" value="Voltage-gated potassium channels"/>
    <property type="match status" value="1"/>
</dbReference>
<evidence type="ECO:0000313" key="8">
    <source>
        <dbReference type="Proteomes" id="UP000193642"/>
    </source>
</evidence>
<dbReference type="GO" id="GO:0030317">
    <property type="term" value="P:flagellated sperm motility"/>
    <property type="evidence" value="ECO:0007669"/>
    <property type="project" value="InterPro"/>
</dbReference>
<dbReference type="GO" id="GO:0005245">
    <property type="term" value="F:voltage-gated calcium channel activity"/>
    <property type="evidence" value="ECO:0007669"/>
    <property type="project" value="TreeGrafter"/>
</dbReference>
<dbReference type="InterPro" id="IPR028746">
    <property type="entry name" value="CatSper1"/>
</dbReference>
<dbReference type="STRING" id="329046.A0A1Y2C9T2"/>
<protein>
    <submittedName>
        <fullName evidence="7">Voltage-gated potassium channel</fullName>
    </submittedName>
</protein>
<dbReference type="PANTHER" id="PTHR47193:SF1">
    <property type="entry name" value="CATION CHANNEL SPERM-ASSOCIATED PROTEIN 1"/>
    <property type="match status" value="1"/>
</dbReference>